<dbReference type="AlphaFoldDB" id="A0A0D3AMA4"/>
<dbReference type="InterPro" id="IPR050528">
    <property type="entry name" value="L-type_Lectin-RKs"/>
</dbReference>
<dbReference type="HOGENOM" id="CLU_2200585_0_0_1"/>
<reference evidence="3" key="2">
    <citation type="submission" date="2015-03" db="UniProtKB">
        <authorList>
            <consortium name="EnsemblPlants"/>
        </authorList>
    </citation>
    <scope>IDENTIFICATION</scope>
</reference>
<dbReference type="Proteomes" id="UP000032141">
    <property type="component" value="Chromosome C2"/>
</dbReference>
<organism evidence="3 4">
    <name type="scientific">Brassica oleracea var. oleracea</name>
    <dbReference type="NCBI Taxonomy" id="109376"/>
    <lineage>
        <taxon>Eukaryota</taxon>
        <taxon>Viridiplantae</taxon>
        <taxon>Streptophyta</taxon>
        <taxon>Embryophyta</taxon>
        <taxon>Tracheophyta</taxon>
        <taxon>Spermatophyta</taxon>
        <taxon>Magnoliopsida</taxon>
        <taxon>eudicotyledons</taxon>
        <taxon>Gunneridae</taxon>
        <taxon>Pentapetalae</taxon>
        <taxon>rosids</taxon>
        <taxon>malvids</taxon>
        <taxon>Brassicales</taxon>
        <taxon>Brassicaceae</taxon>
        <taxon>Brassiceae</taxon>
        <taxon>Brassica</taxon>
    </lineage>
</organism>
<name>A0A0D3AMA4_BRAOL</name>
<sequence length="108" mass="12257">MIGFSATTGNVTEGQKLLSWEFSSVWLHKKRKRKAKEITDLISINEDLDKEAGPRRFAYKDLVSATNRFSAQRKLREGWFGADYRGFLNEIDSLVAVKKLSGCSKQGK</sequence>
<dbReference type="PANTHER" id="PTHR27007">
    <property type="match status" value="1"/>
</dbReference>
<dbReference type="EnsemblPlants" id="Bo2g042180.1">
    <property type="protein sequence ID" value="Bo2g042180.1"/>
    <property type="gene ID" value="Bo2g042180"/>
</dbReference>
<keyword evidence="1" id="KW-0547">Nucleotide-binding</keyword>
<proteinExistence type="predicted"/>
<dbReference type="STRING" id="109376.A0A0D3AMA4"/>
<dbReference type="Gramene" id="Bo2g042180.1">
    <property type="protein sequence ID" value="Bo2g042180.1"/>
    <property type="gene ID" value="Bo2g042180"/>
</dbReference>
<evidence type="ECO:0000256" key="2">
    <source>
        <dbReference type="ARBA" id="ARBA00022840"/>
    </source>
</evidence>
<reference evidence="3 4" key="1">
    <citation type="journal article" date="2014" name="Genome Biol.">
        <title>Transcriptome and methylome profiling reveals relics of genome dominance in the mesopolyploid Brassica oleracea.</title>
        <authorList>
            <person name="Parkin I.A."/>
            <person name="Koh C."/>
            <person name="Tang H."/>
            <person name="Robinson S.J."/>
            <person name="Kagale S."/>
            <person name="Clarke W.E."/>
            <person name="Town C.D."/>
            <person name="Nixon J."/>
            <person name="Krishnakumar V."/>
            <person name="Bidwell S.L."/>
            <person name="Denoeud F."/>
            <person name="Belcram H."/>
            <person name="Links M.G."/>
            <person name="Just J."/>
            <person name="Clarke C."/>
            <person name="Bender T."/>
            <person name="Huebert T."/>
            <person name="Mason A.S."/>
            <person name="Pires J.C."/>
            <person name="Barker G."/>
            <person name="Moore J."/>
            <person name="Walley P.G."/>
            <person name="Manoli S."/>
            <person name="Batley J."/>
            <person name="Edwards D."/>
            <person name="Nelson M.N."/>
            <person name="Wang X."/>
            <person name="Paterson A.H."/>
            <person name="King G."/>
            <person name="Bancroft I."/>
            <person name="Chalhoub B."/>
            <person name="Sharpe A.G."/>
        </authorList>
    </citation>
    <scope>NUCLEOTIDE SEQUENCE</scope>
    <source>
        <strain evidence="3 4">cv. TO1000</strain>
    </source>
</reference>
<protein>
    <recommendedName>
        <fullName evidence="5">Legume lectin domain-containing protein</fullName>
    </recommendedName>
</protein>
<dbReference type="GO" id="GO:0005524">
    <property type="term" value="F:ATP binding"/>
    <property type="evidence" value="ECO:0007669"/>
    <property type="project" value="UniProtKB-KW"/>
</dbReference>
<accession>A0A0D3AMA4</accession>
<evidence type="ECO:0000313" key="4">
    <source>
        <dbReference type="Proteomes" id="UP000032141"/>
    </source>
</evidence>
<evidence type="ECO:0000313" key="3">
    <source>
        <dbReference type="EnsemblPlants" id="Bo2g042180.1"/>
    </source>
</evidence>
<dbReference type="InterPro" id="IPR013320">
    <property type="entry name" value="ConA-like_dom_sf"/>
</dbReference>
<dbReference type="SUPFAM" id="SSF49899">
    <property type="entry name" value="Concanavalin A-like lectins/glucanases"/>
    <property type="match status" value="1"/>
</dbReference>
<evidence type="ECO:0008006" key="5">
    <source>
        <dbReference type="Google" id="ProtNLM"/>
    </source>
</evidence>
<evidence type="ECO:0000256" key="1">
    <source>
        <dbReference type="ARBA" id="ARBA00022741"/>
    </source>
</evidence>
<dbReference type="Gene3D" id="3.30.200.20">
    <property type="entry name" value="Phosphorylase Kinase, domain 1"/>
    <property type="match status" value="1"/>
</dbReference>
<keyword evidence="4" id="KW-1185">Reference proteome</keyword>
<keyword evidence="2" id="KW-0067">ATP-binding</keyword>